<name>A0A3A8J7V0_9BACT</name>
<dbReference type="GO" id="GO:0006352">
    <property type="term" value="P:DNA-templated transcription initiation"/>
    <property type="evidence" value="ECO:0007669"/>
    <property type="project" value="InterPro"/>
</dbReference>
<accession>A0A3A8J7V0</accession>
<dbReference type="Gene3D" id="1.10.1740.10">
    <property type="match status" value="1"/>
</dbReference>
<organism evidence="2 3">
    <name type="scientific">Corallococcus terminator</name>
    <dbReference type="NCBI Taxonomy" id="2316733"/>
    <lineage>
        <taxon>Bacteria</taxon>
        <taxon>Pseudomonadati</taxon>
        <taxon>Myxococcota</taxon>
        <taxon>Myxococcia</taxon>
        <taxon>Myxococcales</taxon>
        <taxon>Cystobacterineae</taxon>
        <taxon>Myxococcaceae</taxon>
        <taxon>Corallococcus</taxon>
    </lineage>
</organism>
<evidence type="ECO:0000259" key="1">
    <source>
        <dbReference type="Pfam" id="PF04542"/>
    </source>
</evidence>
<evidence type="ECO:0000313" key="2">
    <source>
        <dbReference type="EMBL" id="RKG90926.1"/>
    </source>
</evidence>
<gene>
    <name evidence="2" type="ORF">D7V88_10305</name>
</gene>
<reference evidence="3" key="1">
    <citation type="submission" date="2018-09" db="EMBL/GenBank/DDBJ databases">
        <authorList>
            <person name="Livingstone P.G."/>
            <person name="Whitworth D.E."/>
        </authorList>
    </citation>
    <scope>NUCLEOTIDE SEQUENCE [LARGE SCALE GENOMIC DNA]</scope>
    <source>
        <strain evidence="3">CA054A</strain>
    </source>
</reference>
<dbReference type="InterPro" id="IPR007627">
    <property type="entry name" value="RNA_pol_sigma70_r2"/>
</dbReference>
<dbReference type="Pfam" id="PF04542">
    <property type="entry name" value="Sigma70_r2"/>
    <property type="match status" value="1"/>
</dbReference>
<feature type="domain" description="RNA polymerase sigma-70 region 2" evidence="1">
    <location>
        <begin position="46"/>
        <end position="94"/>
    </location>
</feature>
<dbReference type="SUPFAM" id="SSF88946">
    <property type="entry name" value="Sigma2 domain of RNA polymerase sigma factors"/>
    <property type="match status" value="1"/>
</dbReference>
<dbReference type="GO" id="GO:0003700">
    <property type="term" value="F:DNA-binding transcription factor activity"/>
    <property type="evidence" value="ECO:0007669"/>
    <property type="project" value="InterPro"/>
</dbReference>
<dbReference type="Proteomes" id="UP000268094">
    <property type="component" value="Unassembled WGS sequence"/>
</dbReference>
<dbReference type="OrthoDB" id="8479261at2"/>
<dbReference type="EMBL" id="RAVZ01000050">
    <property type="protein sequence ID" value="RKG90926.1"/>
    <property type="molecule type" value="Genomic_DNA"/>
</dbReference>
<comment type="caution">
    <text evidence="2">The sequence shown here is derived from an EMBL/GenBank/DDBJ whole genome shotgun (WGS) entry which is preliminary data.</text>
</comment>
<sequence>MNSPSREKEWDLHERMLSKDSTVSVDIVLTFMEPLVQALERNPGCSHEHAYDSVIDALFIYFRHPDRYDERRASLGTYLAQIARRKAQDRHRSAVASARRNKEFGSIVELLPAPPNMSVETQVEVKLLVEKIERAGLSERDLACLRLIVMESRSTNMMAEVLGLTHLPQAEMRRAVKRHYDRLMKMLKRLCEEDPDDES</sequence>
<proteinExistence type="predicted"/>
<evidence type="ECO:0000313" key="3">
    <source>
        <dbReference type="Proteomes" id="UP000268094"/>
    </source>
</evidence>
<dbReference type="RefSeq" id="WP_120540445.1">
    <property type="nucleotide sequence ID" value="NZ_RAVZ01000050.1"/>
</dbReference>
<dbReference type="AlphaFoldDB" id="A0A3A8J7V0"/>
<protein>
    <submittedName>
        <fullName evidence="2">Sigma-70 family RNA polymerase sigma factor</fullName>
    </submittedName>
</protein>
<dbReference type="InterPro" id="IPR013325">
    <property type="entry name" value="RNA_pol_sigma_r2"/>
</dbReference>
<keyword evidence="3" id="KW-1185">Reference proteome</keyword>